<feature type="domain" description="Glycosyltransferase 2-like" evidence="1">
    <location>
        <begin position="3"/>
        <end position="142"/>
    </location>
</feature>
<dbReference type="PANTHER" id="PTHR43685">
    <property type="entry name" value="GLYCOSYLTRANSFERASE"/>
    <property type="match status" value="1"/>
</dbReference>
<dbReference type="RefSeq" id="WP_161074022.1">
    <property type="nucleotide sequence ID" value="NZ_CP086370.1"/>
</dbReference>
<name>A0A7X4HFS3_9BURK</name>
<evidence type="ECO:0000259" key="1">
    <source>
        <dbReference type="Pfam" id="PF00535"/>
    </source>
</evidence>
<gene>
    <name evidence="2" type="ORF">GTP77_20605</name>
</gene>
<dbReference type="EMBL" id="WWCU01000026">
    <property type="protein sequence ID" value="MYN09727.1"/>
    <property type="molecule type" value="Genomic_DNA"/>
</dbReference>
<dbReference type="InterPro" id="IPR050834">
    <property type="entry name" value="Glycosyltransf_2"/>
</dbReference>
<proteinExistence type="predicted"/>
<comment type="caution">
    <text evidence="2">The sequence shown here is derived from an EMBL/GenBank/DDBJ whole genome shotgun (WGS) entry which is preliminary data.</text>
</comment>
<dbReference type="Pfam" id="PF00535">
    <property type="entry name" value="Glycos_transf_2"/>
    <property type="match status" value="1"/>
</dbReference>
<keyword evidence="2" id="KW-0808">Transferase</keyword>
<dbReference type="CDD" id="cd00761">
    <property type="entry name" value="Glyco_tranf_GTA_type"/>
    <property type="match status" value="1"/>
</dbReference>
<dbReference type="GO" id="GO:0016740">
    <property type="term" value="F:transferase activity"/>
    <property type="evidence" value="ECO:0007669"/>
    <property type="project" value="UniProtKB-KW"/>
</dbReference>
<sequence>MFTIIIPTHERPLLLRRALQSLIAQTYKDFQVIVVDDTGGYIPPFPELAALAGRYTYVIRSGQNGPAESRNMALDLAKTPYVMFLDDDDTFEPGHLQALADHIGTRTPEIVHCDFRVLREDRRHNPPQFLGSDDMSTAGITADSIFILNRIPNNCLVYRRDVVQNVRHAGDMRIYEDWDFLLAALAGRTLEHVATNGVNIYKSTADSPENERRGNTRDDLLVPTMLYLYKKHPAPNMATRLGRQELMAHAGHPITLEQC</sequence>
<dbReference type="SUPFAM" id="SSF53448">
    <property type="entry name" value="Nucleotide-diphospho-sugar transferases"/>
    <property type="match status" value="1"/>
</dbReference>
<protein>
    <submittedName>
        <fullName evidence="2">Glycosyltransferase</fullName>
    </submittedName>
</protein>
<dbReference type="InterPro" id="IPR029044">
    <property type="entry name" value="Nucleotide-diphossugar_trans"/>
</dbReference>
<dbReference type="InterPro" id="IPR001173">
    <property type="entry name" value="Glyco_trans_2-like"/>
</dbReference>
<evidence type="ECO:0000313" key="2">
    <source>
        <dbReference type="EMBL" id="MYN09727.1"/>
    </source>
</evidence>
<organism evidence="2 3">
    <name type="scientific">Pseudoduganella aquatica</name>
    <dbReference type="NCBI Taxonomy" id="2660641"/>
    <lineage>
        <taxon>Bacteria</taxon>
        <taxon>Pseudomonadati</taxon>
        <taxon>Pseudomonadota</taxon>
        <taxon>Betaproteobacteria</taxon>
        <taxon>Burkholderiales</taxon>
        <taxon>Oxalobacteraceae</taxon>
        <taxon>Telluria group</taxon>
        <taxon>Pseudoduganella</taxon>
    </lineage>
</organism>
<keyword evidence="3" id="KW-1185">Reference proteome</keyword>
<reference evidence="2 3" key="1">
    <citation type="submission" date="2019-12" db="EMBL/GenBank/DDBJ databases">
        <title>Novel species isolated from a subtropical stream in China.</title>
        <authorList>
            <person name="Lu H."/>
        </authorList>
    </citation>
    <scope>NUCLEOTIDE SEQUENCE [LARGE SCALE GENOMIC DNA]</scope>
    <source>
        <strain evidence="2 3">FT127W</strain>
    </source>
</reference>
<dbReference type="PANTHER" id="PTHR43685:SF2">
    <property type="entry name" value="GLYCOSYLTRANSFERASE 2-LIKE DOMAIN-CONTAINING PROTEIN"/>
    <property type="match status" value="1"/>
</dbReference>
<evidence type="ECO:0000313" key="3">
    <source>
        <dbReference type="Proteomes" id="UP000450676"/>
    </source>
</evidence>
<accession>A0A7X4HFS3</accession>
<dbReference type="Proteomes" id="UP000450676">
    <property type="component" value="Unassembled WGS sequence"/>
</dbReference>
<dbReference type="Gene3D" id="3.90.550.10">
    <property type="entry name" value="Spore Coat Polysaccharide Biosynthesis Protein SpsA, Chain A"/>
    <property type="match status" value="1"/>
</dbReference>
<dbReference type="AlphaFoldDB" id="A0A7X4HFS3"/>